<proteinExistence type="predicted"/>
<gene>
    <name evidence="2" type="ORF">N7468_000186</name>
</gene>
<dbReference type="RefSeq" id="XP_058335514.1">
    <property type="nucleotide sequence ID" value="XM_058469483.1"/>
</dbReference>
<dbReference type="EMBL" id="JAPQKS010000001">
    <property type="protein sequence ID" value="KAJ5248735.1"/>
    <property type="molecule type" value="Genomic_DNA"/>
</dbReference>
<protein>
    <submittedName>
        <fullName evidence="2">S-adenosyl-L-methionine-dependent methyltransferase</fullName>
    </submittedName>
</protein>
<dbReference type="Pfam" id="PF08241">
    <property type="entry name" value="Methyltransf_11"/>
    <property type="match status" value="1"/>
</dbReference>
<dbReference type="AlphaFoldDB" id="A0A9W9TZ20"/>
<organism evidence="2 3">
    <name type="scientific">Penicillium chermesinum</name>
    <dbReference type="NCBI Taxonomy" id="63820"/>
    <lineage>
        <taxon>Eukaryota</taxon>
        <taxon>Fungi</taxon>
        <taxon>Dikarya</taxon>
        <taxon>Ascomycota</taxon>
        <taxon>Pezizomycotina</taxon>
        <taxon>Eurotiomycetes</taxon>
        <taxon>Eurotiomycetidae</taxon>
        <taxon>Eurotiales</taxon>
        <taxon>Aspergillaceae</taxon>
        <taxon>Penicillium</taxon>
    </lineage>
</organism>
<feature type="domain" description="Methyltransferase type 11" evidence="1">
    <location>
        <begin position="50"/>
        <end position="145"/>
    </location>
</feature>
<keyword evidence="2" id="KW-0489">Methyltransferase</keyword>
<dbReference type="GeneID" id="83196786"/>
<dbReference type="PANTHER" id="PTHR44942:SF10">
    <property type="entry name" value="METHYLTRANSFERASE TYPE 11 DOMAIN-CONTAINING PROTEIN"/>
    <property type="match status" value="1"/>
</dbReference>
<evidence type="ECO:0000259" key="1">
    <source>
        <dbReference type="Pfam" id="PF08241"/>
    </source>
</evidence>
<keyword evidence="3" id="KW-1185">Reference proteome</keyword>
<dbReference type="SUPFAM" id="SSF53335">
    <property type="entry name" value="S-adenosyl-L-methionine-dependent methyltransferases"/>
    <property type="match status" value="1"/>
</dbReference>
<dbReference type="Gene3D" id="3.40.50.150">
    <property type="entry name" value="Vaccinia Virus protein VP39"/>
    <property type="match status" value="1"/>
</dbReference>
<name>A0A9W9TZ20_9EURO</name>
<comment type="caution">
    <text evidence="2">The sequence shown here is derived from an EMBL/GenBank/DDBJ whole genome shotgun (WGS) entry which is preliminary data.</text>
</comment>
<dbReference type="GO" id="GO:0008757">
    <property type="term" value="F:S-adenosylmethionine-dependent methyltransferase activity"/>
    <property type="evidence" value="ECO:0007669"/>
    <property type="project" value="InterPro"/>
</dbReference>
<reference evidence="2" key="1">
    <citation type="submission" date="2022-11" db="EMBL/GenBank/DDBJ databases">
        <authorList>
            <person name="Petersen C."/>
        </authorList>
    </citation>
    <scope>NUCLEOTIDE SEQUENCE</scope>
    <source>
        <strain evidence="2">IBT 19713</strain>
    </source>
</reference>
<evidence type="ECO:0000313" key="2">
    <source>
        <dbReference type="EMBL" id="KAJ5248735.1"/>
    </source>
</evidence>
<evidence type="ECO:0000313" key="3">
    <source>
        <dbReference type="Proteomes" id="UP001150941"/>
    </source>
</evidence>
<sequence>MSPSDPTFSKYTTGQAQKYAKERTSYADELYRLVIERHVRTGGALNVLADIGCGPGNATRDLAHSFDTAIGLDPGTEMINTARRLGGSTSSGKPIQYIVCGAEHISRVLEESCPGVKGHGVDLLTAAMAAHWFDMPKFWVEAARIHPPLTRQKFKKHSSVSERETLAPYELPPNRLSRDLYENLGLPWHTGDGAPVSHCFPQGEFERHEWDRDGVLSNGRSFFMGSERTTVDELASGLETASMVTRWREAHPDSTANDCVRQFALDVKEALGVTEGENPSLTVGNATVLLIFKRR</sequence>
<accession>A0A9W9TZ20</accession>
<dbReference type="OrthoDB" id="10027013at2759"/>
<dbReference type="InterPro" id="IPR013216">
    <property type="entry name" value="Methyltransf_11"/>
</dbReference>
<dbReference type="InterPro" id="IPR029063">
    <property type="entry name" value="SAM-dependent_MTases_sf"/>
</dbReference>
<keyword evidence="2" id="KW-0808">Transferase</keyword>
<dbReference type="InterPro" id="IPR051052">
    <property type="entry name" value="Diverse_substrate_MTase"/>
</dbReference>
<dbReference type="Proteomes" id="UP001150941">
    <property type="component" value="Unassembled WGS sequence"/>
</dbReference>
<reference evidence="2" key="2">
    <citation type="journal article" date="2023" name="IMA Fungus">
        <title>Comparative genomic study of the Penicillium genus elucidates a diverse pangenome and 15 lateral gene transfer events.</title>
        <authorList>
            <person name="Petersen C."/>
            <person name="Sorensen T."/>
            <person name="Nielsen M.R."/>
            <person name="Sondergaard T.E."/>
            <person name="Sorensen J.L."/>
            <person name="Fitzpatrick D.A."/>
            <person name="Frisvad J.C."/>
            <person name="Nielsen K.L."/>
        </authorList>
    </citation>
    <scope>NUCLEOTIDE SEQUENCE</scope>
    <source>
        <strain evidence="2">IBT 19713</strain>
    </source>
</reference>
<dbReference type="GO" id="GO:0032259">
    <property type="term" value="P:methylation"/>
    <property type="evidence" value="ECO:0007669"/>
    <property type="project" value="UniProtKB-KW"/>
</dbReference>
<dbReference type="PANTHER" id="PTHR44942">
    <property type="entry name" value="METHYLTRANSF_11 DOMAIN-CONTAINING PROTEIN"/>
    <property type="match status" value="1"/>
</dbReference>